<dbReference type="Proteomes" id="UP000287188">
    <property type="component" value="Unassembled WGS sequence"/>
</dbReference>
<feature type="domain" description="FAD-binding" evidence="1">
    <location>
        <begin position="10"/>
        <end position="344"/>
    </location>
</feature>
<dbReference type="PRINTS" id="PR00420">
    <property type="entry name" value="RNGMNOXGNASE"/>
</dbReference>
<dbReference type="InterPro" id="IPR036188">
    <property type="entry name" value="FAD/NAD-bd_sf"/>
</dbReference>
<proteinExistence type="predicted"/>
<sequence length="408" mass="45214">MKNNNLENRTILISGASIAGPALAYWLSRYGFKPTIVERAPAPRSGGNAIDIRGGSRAVAERMGIMPAVQRGRTNQRGMSFVDSSNRPQATMGVELFGGEGLVSEFEILRGDLVQILYEATRDTTEYIFHDTITSLSESDEGVQVTFEKGQPRTFDLVLGADGLHSTVRQLSFGAESAFIRHLGYYVSIFTAANHLQLDRWQLVYNMPGKLAGMYTAHQNSEVKAMFFFASPPLQYDRQNSGEQKKILARVFAGEGWEIPRLLKAMDEAPDFYFDSISLIQMERWSKGRIALVGDAGYCPSPLSGQGTNLALVGAYVLAGELAAASGDYQTAFARYEEEMRGYVEKNQKAAADGGKWFLPPTQSMIWLRNLNMRMLPYLPWKGLIARAIQKQTAITLKDYTDAQACPL</sequence>
<dbReference type="SUPFAM" id="SSF51905">
    <property type="entry name" value="FAD/NAD(P)-binding domain"/>
    <property type="match status" value="1"/>
</dbReference>
<name>A0A402AX02_9CHLR</name>
<dbReference type="InterPro" id="IPR051704">
    <property type="entry name" value="FAD_aromatic-hydroxylase"/>
</dbReference>
<evidence type="ECO:0000313" key="2">
    <source>
        <dbReference type="EMBL" id="GCE23615.1"/>
    </source>
</evidence>
<keyword evidence="3" id="KW-1185">Reference proteome</keyword>
<dbReference type="GO" id="GO:0071949">
    <property type="term" value="F:FAD binding"/>
    <property type="evidence" value="ECO:0007669"/>
    <property type="project" value="InterPro"/>
</dbReference>
<dbReference type="EMBL" id="BIFS01000002">
    <property type="protein sequence ID" value="GCE23615.1"/>
    <property type="molecule type" value="Genomic_DNA"/>
</dbReference>
<evidence type="ECO:0000313" key="3">
    <source>
        <dbReference type="Proteomes" id="UP000287188"/>
    </source>
</evidence>
<evidence type="ECO:0000259" key="1">
    <source>
        <dbReference type="Pfam" id="PF01494"/>
    </source>
</evidence>
<dbReference type="PANTHER" id="PTHR46865:SF2">
    <property type="entry name" value="MONOOXYGENASE"/>
    <property type="match status" value="1"/>
</dbReference>
<dbReference type="Gene3D" id="3.30.9.10">
    <property type="entry name" value="D-Amino Acid Oxidase, subunit A, domain 2"/>
    <property type="match status" value="1"/>
</dbReference>
<accession>A0A402AX02</accession>
<dbReference type="RefSeq" id="WP_218032199.1">
    <property type="nucleotide sequence ID" value="NZ_BIFS01000002.1"/>
</dbReference>
<gene>
    <name evidence="2" type="ORF">KDK_74150</name>
</gene>
<comment type="caution">
    <text evidence="2">The sequence shown here is derived from an EMBL/GenBank/DDBJ whole genome shotgun (WGS) entry which is preliminary data.</text>
</comment>
<organism evidence="2 3">
    <name type="scientific">Dictyobacter kobayashii</name>
    <dbReference type="NCBI Taxonomy" id="2014872"/>
    <lineage>
        <taxon>Bacteria</taxon>
        <taxon>Bacillati</taxon>
        <taxon>Chloroflexota</taxon>
        <taxon>Ktedonobacteria</taxon>
        <taxon>Ktedonobacterales</taxon>
        <taxon>Dictyobacteraceae</taxon>
        <taxon>Dictyobacter</taxon>
    </lineage>
</organism>
<dbReference type="Pfam" id="PF01494">
    <property type="entry name" value="FAD_binding_3"/>
    <property type="match status" value="1"/>
</dbReference>
<dbReference type="Gene3D" id="3.50.50.60">
    <property type="entry name" value="FAD/NAD(P)-binding domain"/>
    <property type="match status" value="1"/>
</dbReference>
<reference evidence="3" key="1">
    <citation type="submission" date="2018-12" db="EMBL/GenBank/DDBJ databases">
        <title>Tengunoibacter tsumagoiensis gen. nov., sp. nov., Dictyobacter kobayashii sp. nov., D. alpinus sp. nov., and D. joshuensis sp. nov. and description of Dictyobacteraceae fam. nov. within the order Ktedonobacterales isolated from Tengu-no-mugimeshi.</title>
        <authorList>
            <person name="Wang C.M."/>
            <person name="Zheng Y."/>
            <person name="Sakai Y."/>
            <person name="Toyoda A."/>
            <person name="Minakuchi Y."/>
            <person name="Abe K."/>
            <person name="Yokota A."/>
            <person name="Yabe S."/>
        </authorList>
    </citation>
    <scope>NUCLEOTIDE SEQUENCE [LARGE SCALE GENOMIC DNA]</scope>
    <source>
        <strain evidence="3">Uno11</strain>
    </source>
</reference>
<dbReference type="AlphaFoldDB" id="A0A402AX02"/>
<dbReference type="PANTHER" id="PTHR46865">
    <property type="entry name" value="OXIDOREDUCTASE-RELATED"/>
    <property type="match status" value="1"/>
</dbReference>
<protein>
    <submittedName>
        <fullName evidence="2">FAD-dependent oxidoreductase</fullName>
    </submittedName>
</protein>
<dbReference type="InterPro" id="IPR002938">
    <property type="entry name" value="FAD-bd"/>
</dbReference>